<dbReference type="SUPFAM" id="SSF54909">
    <property type="entry name" value="Dimeric alpha+beta barrel"/>
    <property type="match status" value="1"/>
</dbReference>
<dbReference type="Pfam" id="PF03795">
    <property type="entry name" value="YCII"/>
    <property type="match status" value="1"/>
</dbReference>
<dbReference type="InterPro" id="IPR011008">
    <property type="entry name" value="Dimeric_a/b-barrel"/>
</dbReference>
<evidence type="ECO:0000313" key="4">
    <source>
        <dbReference type="Proteomes" id="UP000626844"/>
    </source>
</evidence>
<protein>
    <submittedName>
        <fullName evidence="3">YciI family protein</fullName>
    </submittedName>
</protein>
<keyword evidence="4" id="KW-1185">Reference proteome</keyword>
<dbReference type="Proteomes" id="UP000626844">
    <property type="component" value="Unassembled WGS sequence"/>
</dbReference>
<reference evidence="3" key="1">
    <citation type="submission" date="2020-09" db="EMBL/GenBank/DDBJ databases">
        <title>A novel bacterium of genus Bacillus, isolated from South China Sea.</title>
        <authorList>
            <person name="Huang H."/>
            <person name="Mo K."/>
            <person name="Hu Y."/>
        </authorList>
    </citation>
    <scope>NUCLEOTIDE SEQUENCE</scope>
    <source>
        <strain evidence="3">IB182487</strain>
    </source>
</reference>
<evidence type="ECO:0000259" key="2">
    <source>
        <dbReference type="Pfam" id="PF03795"/>
    </source>
</evidence>
<dbReference type="EMBL" id="JACXAI010000003">
    <property type="protein sequence ID" value="MBD1379426.1"/>
    <property type="molecule type" value="Genomic_DNA"/>
</dbReference>
<comment type="caution">
    <text evidence="3">The sequence shown here is derived from an EMBL/GenBank/DDBJ whole genome shotgun (WGS) entry which is preliminary data.</text>
</comment>
<feature type="domain" description="YCII-related" evidence="2">
    <location>
        <begin position="1"/>
        <end position="109"/>
    </location>
</feature>
<comment type="similarity">
    <text evidence="1">Belongs to the YciI family.</text>
</comment>
<name>A0A926RVZ8_9BACI</name>
<dbReference type="InterPro" id="IPR005545">
    <property type="entry name" value="YCII"/>
</dbReference>
<dbReference type="PANTHER" id="PTHR35174:SF4">
    <property type="entry name" value="BLL7163 PROTEIN"/>
    <property type="match status" value="1"/>
</dbReference>
<dbReference type="Gene3D" id="3.30.70.1060">
    <property type="entry name" value="Dimeric alpha+beta barrel"/>
    <property type="match status" value="1"/>
</dbReference>
<accession>A0A926RVZ8</accession>
<dbReference type="AlphaFoldDB" id="A0A926RVZ8"/>
<evidence type="ECO:0000256" key="1">
    <source>
        <dbReference type="ARBA" id="ARBA00007689"/>
    </source>
</evidence>
<gene>
    <name evidence="3" type="ORF">IC621_04210</name>
</gene>
<dbReference type="RefSeq" id="WP_191156032.1">
    <property type="nucleotide sequence ID" value="NZ_JACXAI010000003.1"/>
</dbReference>
<sequence>MRFMLIVKATEYTETGVKYSRKYTDAVNAYKKSLARAGVLLATEELQPSSNGIRILYPLHGGEPEVIAGPFTVGQELIAGYTLIDVSSEDEAAEWALQMPFPEGFGVFEIEMRMLEEETETIHDPRTLAMAADLEDQINMLKK</sequence>
<dbReference type="PANTHER" id="PTHR35174">
    <property type="entry name" value="BLL7171 PROTEIN-RELATED"/>
    <property type="match status" value="1"/>
</dbReference>
<organism evidence="3 4">
    <name type="scientific">Metabacillus arenae</name>
    <dbReference type="NCBI Taxonomy" id="2771434"/>
    <lineage>
        <taxon>Bacteria</taxon>
        <taxon>Bacillati</taxon>
        <taxon>Bacillota</taxon>
        <taxon>Bacilli</taxon>
        <taxon>Bacillales</taxon>
        <taxon>Bacillaceae</taxon>
        <taxon>Metabacillus</taxon>
    </lineage>
</organism>
<evidence type="ECO:0000313" key="3">
    <source>
        <dbReference type="EMBL" id="MBD1379426.1"/>
    </source>
</evidence>
<proteinExistence type="inferred from homology"/>